<accession>A0A1Y1N250</accession>
<evidence type="ECO:0000313" key="3">
    <source>
        <dbReference type="EMBL" id="JAV90950.1"/>
    </source>
</evidence>
<keyword evidence="2" id="KW-0732">Signal</keyword>
<feature type="compositionally biased region" description="Low complexity" evidence="1">
    <location>
        <begin position="736"/>
        <end position="752"/>
    </location>
</feature>
<evidence type="ECO:0000256" key="1">
    <source>
        <dbReference type="SAM" id="MobiDB-lite"/>
    </source>
</evidence>
<reference evidence="3" key="1">
    <citation type="journal article" date="2016" name="Sci. Rep.">
        <title>Molecular characterization of firefly nuptial gifts: a multi-omics approach sheds light on postcopulatory sexual selection.</title>
        <authorList>
            <person name="Al-Wathiqui N."/>
            <person name="Fallon T.R."/>
            <person name="South A."/>
            <person name="Weng J.K."/>
            <person name="Lewis S.M."/>
        </authorList>
    </citation>
    <scope>NUCLEOTIDE SEQUENCE</scope>
</reference>
<name>A0A1Y1N250_PHOPY</name>
<feature type="compositionally biased region" description="Basic and acidic residues" evidence="1">
    <location>
        <begin position="232"/>
        <end position="246"/>
    </location>
</feature>
<feature type="region of interest" description="Disordered" evidence="1">
    <location>
        <begin position="734"/>
        <end position="760"/>
    </location>
</feature>
<feature type="chain" id="PRO_5013118663" evidence="2">
    <location>
        <begin position="18"/>
        <end position="772"/>
    </location>
</feature>
<organism evidence="3">
    <name type="scientific">Photinus pyralis</name>
    <name type="common">Common eastern firefly</name>
    <name type="synonym">Lampyris pyralis</name>
    <dbReference type="NCBI Taxonomy" id="7054"/>
    <lineage>
        <taxon>Eukaryota</taxon>
        <taxon>Metazoa</taxon>
        <taxon>Ecdysozoa</taxon>
        <taxon>Arthropoda</taxon>
        <taxon>Hexapoda</taxon>
        <taxon>Insecta</taxon>
        <taxon>Pterygota</taxon>
        <taxon>Neoptera</taxon>
        <taxon>Endopterygota</taxon>
        <taxon>Coleoptera</taxon>
        <taxon>Polyphaga</taxon>
        <taxon>Elateriformia</taxon>
        <taxon>Elateroidea</taxon>
        <taxon>Lampyridae</taxon>
        <taxon>Lampyrinae</taxon>
        <taxon>Photinus</taxon>
    </lineage>
</organism>
<dbReference type="EMBL" id="GEZM01017034">
    <property type="protein sequence ID" value="JAV90950.1"/>
    <property type="molecule type" value="Transcribed_RNA"/>
</dbReference>
<feature type="compositionally biased region" description="Basic and acidic residues" evidence="1">
    <location>
        <begin position="170"/>
        <end position="183"/>
    </location>
</feature>
<feature type="region of interest" description="Disordered" evidence="1">
    <location>
        <begin position="476"/>
        <end position="517"/>
    </location>
</feature>
<feature type="compositionally biased region" description="Low complexity" evidence="1">
    <location>
        <begin position="212"/>
        <end position="223"/>
    </location>
</feature>
<proteinExistence type="predicted"/>
<feature type="region of interest" description="Disordered" evidence="1">
    <location>
        <begin position="126"/>
        <end position="403"/>
    </location>
</feature>
<feature type="compositionally biased region" description="Basic and acidic residues" evidence="1">
    <location>
        <begin position="476"/>
        <end position="485"/>
    </location>
</feature>
<feature type="compositionally biased region" description="Low complexity" evidence="1">
    <location>
        <begin position="333"/>
        <end position="344"/>
    </location>
</feature>
<feature type="compositionally biased region" description="Basic and acidic residues" evidence="1">
    <location>
        <begin position="151"/>
        <end position="160"/>
    </location>
</feature>
<evidence type="ECO:0000256" key="2">
    <source>
        <dbReference type="SAM" id="SignalP"/>
    </source>
</evidence>
<feature type="region of interest" description="Disordered" evidence="1">
    <location>
        <begin position="657"/>
        <end position="687"/>
    </location>
</feature>
<feature type="signal peptide" evidence="2">
    <location>
        <begin position="1"/>
        <end position="17"/>
    </location>
</feature>
<feature type="compositionally biased region" description="Polar residues" evidence="1">
    <location>
        <begin position="272"/>
        <end position="283"/>
    </location>
</feature>
<feature type="compositionally biased region" description="Low complexity" evidence="1">
    <location>
        <begin position="488"/>
        <end position="501"/>
    </location>
</feature>
<feature type="compositionally biased region" description="Basic and acidic residues" evidence="1">
    <location>
        <begin position="321"/>
        <end position="330"/>
    </location>
</feature>
<dbReference type="AlphaFoldDB" id="A0A1Y1N250"/>
<sequence length="772" mass="87342">MKVLYVFLLLCILSIYAQRRLTKHDSSDLEPTPQKTIRSRGRTRFSITPEFENVSEDYELVKKVQNQEGPRRQPERKPHKVAQDAIFSRRSYEVREIVDDIPRENPPRLKKKPHVVTEMKFEAANAPPKEIITPTPLPETDVPVSKPAESVAEKSTETSVEHTSAAPIPDLKRKSTEAPDVRRFHSRGRQLPPKTEEPPASRSRSKHVQKQPGTHTTAATTPHRSTYRVQRRRLEPTAETAHDSLRTKGPSVFSAEPAHEFPSRARTGRKVVTQSGEDVTENTVVLRRRPSRRSKTLDSVTVAPKPETSSQQNVIEQDASPPERKVESRRSRVSTSTEASTTTRSARRGVTRVHQDVEATTIRQRTRTRAKSESVVTTPTRAVYSRRRQPTSIDDIDAASTKQTEVKVKVFPPPDFEPTNVRVSLQRTISEETQPGRIVRKRLHHVRKSPTKANEIVEQTPSVDTFDAPRKFDLLNLRQNEERGPRPSQQTTRKTTRSKQQTVEKASSSQDSVDESDNYPAAFKAAIIQAKKKKHGLLGSRTLTANEASVTKTAETTTVTSSISSTSSRSSFPYPDAVTSAALKKDEETSTIRASRYPPRPRFSLTTKQPKIPEKEREVRKYNSYKSKYPNPAVENEQSPTTQKYHARYHAKIQNDIDVPVPPRPPIKTRNYIPKPPKGIFSSRRSATEEKPIKIEISSLSTKVPPVGLSARNRFSARYRNEILPKSIAHRQATNVPSYTPTVPTVTPPSSTDHYWPEEDMTDYQWSSNRIN</sequence>
<protein>
    <submittedName>
        <fullName evidence="3">Uncharacterized protein</fullName>
    </submittedName>
</protein>
<feature type="region of interest" description="Disordered" evidence="1">
    <location>
        <begin position="581"/>
        <end position="619"/>
    </location>
</feature>